<dbReference type="OrthoDB" id="64860at2157"/>
<protein>
    <submittedName>
        <fullName evidence="2">TM2 domain-containing membrane protein YozV</fullName>
    </submittedName>
</protein>
<dbReference type="RefSeq" id="WP_139231185.1">
    <property type="nucleotide sequence ID" value="NZ_FOZS01000002.1"/>
</dbReference>
<evidence type="ECO:0000256" key="1">
    <source>
        <dbReference type="SAM" id="Phobius"/>
    </source>
</evidence>
<feature type="transmembrane region" description="Helical" evidence="1">
    <location>
        <begin position="50"/>
        <end position="66"/>
    </location>
</feature>
<dbReference type="AlphaFoldDB" id="A0A1I6SA70"/>
<feature type="transmembrane region" description="Helical" evidence="1">
    <location>
        <begin position="78"/>
        <end position="105"/>
    </location>
</feature>
<organism evidence="2 3">
    <name type="scientific">Halostagnicola kamekurae</name>
    <dbReference type="NCBI Taxonomy" id="619731"/>
    <lineage>
        <taxon>Archaea</taxon>
        <taxon>Methanobacteriati</taxon>
        <taxon>Methanobacteriota</taxon>
        <taxon>Stenosarchaea group</taxon>
        <taxon>Halobacteria</taxon>
        <taxon>Halobacteriales</taxon>
        <taxon>Natrialbaceae</taxon>
        <taxon>Halostagnicola</taxon>
    </lineage>
</organism>
<keyword evidence="1" id="KW-0472">Membrane</keyword>
<name>A0A1I6SA70_9EURY</name>
<keyword evidence="1" id="KW-1133">Transmembrane helix</keyword>
<sequence length="121" mass="13258">MPFDERDGPAVTTGPDEQYCSSCGDVIKREAEICPHCGVRQKYPQEKNPGIAAVLSVFFTGVGQIYNGQVGKGLVLMLIQLVNLLLVFALIGIFTGFVVWVYAIYDAYSVAEKINRGEIEP</sequence>
<keyword evidence="3" id="KW-1185">Reference proteome</keyword>
<dbReference type="Proteomes" id="UP000199199">
    <property type="component" value="Unassembled WGS sequence"/>
</dbReference>
<dbReference type="EMBL" id="FOZS01000002">
    <property type="protein sequence ID" value="SFS73780.1"/>
    <property type="molecule type" value="Genomic_DNA"/>
</dbReference>
<proteinExistence type="predicted"/>
<evidence type="ECO:0000313" key="2">
    <source>
        <dbReference type="EMBL" id="SFS73780.1"/>
    </source>
</evidence>
<keyword evidence="1" id="KW-0812">Transmembrane</keyword>
<gene>
    <name evidence="2" type="ORF">SAMN04488556_2518</name>
</gene>
<reference evidence="3" key="1">
    <citation type="submission" date="2016-10" db="EMBL/GenBank/DDBJ databases">
        <authorList>
            <person name="Varghese N."/>
            <person name="Submissions S."/>
        </authorList>
    </citation>
    <scope>NUCLEOTIDE SEQUENCE [LARGE SCALE GENOMIC DNA]</scope>
    <source>
        <strain evidence="3">DSM 22427</strain>
    </source>
</reference>
<accession>A0A1I6SA70</accession>
<evidence type="ECO:0000313" key="3">
    <source>
        <dbReference type="Proteomes" id="UP000199199"/>
    </source>
</evidence>